<sequence length="130" mass="13635">MTIHRDNVPGLAPPEHYHHLTTVEARRLVFLAGQCPVAEDDSVPEGLAAQVDLMVANTLRVLQAAGATPEDVVRTVVYVAGTQPDLVAVWRQLTGSALAGAFTTASTLVGVTCFGYPGQLVELDVTAALA</sequence>
<accession>A0A558A8F6</accession>
<dbReference type="Gene3D" id="3.30.1330.40">
    <property type="entry name" value="RutC-like"/>
    <property type="match status" value="1"/>
</dbReference>
<dbReference type="RefSeq" id="WP_144593038.1">
    <property type="nucleotide sequence ID" value="NZ_VJWX01000626.1"/>
</dbReference>
<keyword evidence="2" id="KW-1185">Reference proteome</keyword>
<protein>
    <submittedName>
        <fullName evidence="1">RidA family protein</fullName>
    </submittedName>
</protein>
<evidence type="ECO:0000313" key="1">
    <source>
        <dbReference type="EMBL" id="TVT20539.1"/>
    </source>
</evidence>
<dbReference type="SUPFAM" id="SSF55298">
    <property type="entry name" value="YjgF-like"/>
    <property type="match status" value="1"/>
</dbReference>
<comment type="caution">
    <text evidence="1">The sequence shown here is derived from an EMBL/GenBank/DDBJ whole genome shotgun (WGS) entry which is preliminary data.</text>
</comment>
<reference evidence="1 2" key="2">
    <citation type="submission" date="2019-08" db="EMBL/GenBank/DDBJ databases">
        <title>Amycolatopsis acidicola sp. nov., isolated from peat swamp forest soil.</title>
        <authorList>
            <person name="Srisuk N."/>
        </authorList>
    </citation>
    <scope>NUCLEOTIDE SEQUENCE [LARGE SCALE GENOMIC DNA]</scope>
    <source>
        <strain evidence="1 2">TBRC 6029</strain>
    </source>
</reference>
<dbReference type="AlphaFoldDB" id="A0A558A8F6"/>
<evidence type="ECO:0000313" key="2">
    <source>
        <dbReference type="Proteomes" id="UP000320011"/>
    </source>
</evidence>
<name>A0A558A8F6_9PSEU</name>
<dbReference type="CDD" id="cd00448">
    <property type="entry name" value="YjgF_YER057c_UK114_family"/>
    <property type="match status" value="1"/>
</dbReference>
<organism evidence="1 2">
    <name type="scientific">Amycolatopsis rhizosphaerae</name>
    <dbReference type="NCBI Taxonomy" id="2053003"/>
    <lineage>
        <taxon>Bacteria</taxon>
        <taxon>Bacillati</taxon>
        <taxon>Actinomycetota</taxon>
        <taxon>Actinomycetes</taxon>
        <taxon>Pseudonocardiales</taxon>
        <taxon>Pseudonocardiaceae</taxon>
        <taxon>Amycolatopsis</taxon>
    </lineage>
</organism>
<dbReference type="OrthoDB" id="9803101at2"/>
<reference evidence="1 2" key="1">
    <citation type="submission" date="2019-07" db="EMBL/GenBank/DDBJ databases">
        <authorList>
            <person name="Duangmal K."/>
            <person name="Teo W.F.A."/>
        </authorList>
    </citation>
    <scope>NUCLEOTIDE SEQUENCE [LARGE SCALE GENOMIC DNA]</scope>
    <source>
        <strain evidence="1 2">TBRC 6029</strain>
    </source>
</reference>
<dbReference type="Proteomes" id="UP000320011">
    <property type="component" value="Unassembled WGS sequence"/>
</dbReference>
<dbReference type="EMBL" id="VJWX01000626">
    <property type="protein sequence ID" value="TVT20539.1"/>
    <property type="molecule type" value="Genomic_DNA"/>
</dbReference>
<gene>
    <name evidence="1" type="ORF">FNH05_34455</name>
</gene>
<dbReference type="InterPro" id="IPR035959">
    <property type="entry name" value="RutC-like_sf"/>
</dbReference>
<dbReference type="Pfam" id="PF01042">
    <property type="entry name" value="Ribonuc_L-PSP"/>
    <property type="match status" value="1"/>
</dbReference>
<proteinExistence type="predicted"/>
<dbReference type="InterPro" id="IPR006175">
    <property type="entry name" value="YjgF/YER057c/UK114"/>
</dbReference>